<proteinExistence type="predicted"/>
<comment type="caution">
    <text evidence="2">The sequence shown here is derived from an EMBL/GenBank/DDBJ whole genome shotgun (WGS) entry which is preliminary data.</text>
</comment>
<dbReference type="PANTHER" id="PTHR33386:SF5">
    <property type="entry name" value="OS02G0740600 PROTEIN"/>
    <property type="match status" value="1"/>
</dbReference>
<gene>
    <name evidence="2" type="ORF">SAY86_004621</name>
</gene>
<feature type="region of interest" description="Disordered" evidence="1">
    <location>
        <begin position="1"/>
        <end position="27"/>
    </location>
</feature>
<dbReference type="AlphaFoldDB" id="A0AAN7MFW8"/>
<accession>A0AAN7MFW8</accession>
<name>A0AAN7MFW8_TRANT</name>
<dbReference type="PANTHER" id="PTHR33386">
    <property type="entry name" value="OS02G0740600 PROTEIN"/>
    <property type="match status" value="1"/>
</dbReference>
<evidence type="ECO:0000313" key="2">
    <source>
        <dbReference type="EMBL" id="KAK4804804.1"/>
    </source>
</evidence>
<protein>
    <submittedName>
        <fullName evidence="2">Uncharacterized protein</fullName>
    </submittedName>
</protein>
<evidence type="ECO:0000256" key="1">
    <source>
        <dbReference type="SAM" id="MobiDB-lite"/>
    </source>
</evidence>
<dbReference type="Proteomes" id="UP001346149">
    <property type="component" value="Unassembled WGS sequence"/>
</dbReference>
<dbReference type="EMBL" id="JAXQNO010000001">
    <property type="protein sequence ID" value="KAK4804804.1"/>
    <property type="molecule type" value="Genomic_DNA"/>
</dbReference>
<organism evidence="2 3">
    <name type="scientific">Trapa natans</name>
    <name type="common">Water chestnut</name>
    <dbReference type="NCBI Taxonomy" id="22666"/>
    <lineage>
        <taxon>Eukaryota</taxon>
        <taxon>Viridiplantae</taxon>
        <taxon>Streptophyta</taxon>
        <taxon>Embryophyta</taxon>
        <taxon>Tracheophyta</taxon>
        <taxon>Spermatophyta</taxon>
        <taxon>Magnoliopsida</taxon>
        <taxon>eudicotyledons</taxon>
        <taxon>Gunneridae</taxon>
        <taxon>Pentapetalae</taxon>
        <taxon>rosids</taxon>
        <taxon>malvids</taxon>
        <taxon>Myrtales</taxon>
        <taxon>Lythraceae</taxon>
        <taxon>Trapa</taxon>
    </lineage>
</organism>
<keyword evidence="3" id="KW-1185">Reference proteome</keyword>
<reference evidence="2 3" key="1">
    <citation type="journal article" date="2023" name="Hortic Res">
        <title>Pangenome of water caltrop reveals structural variations and asymmetric subgenome divergence after allopolyploidization.</title>
        <authorList>
            <person name="Zhang X."/>
            <person name="Chen Y."/>
            <person name="Wang L."/>
            <person name="Yuan Y."/>
            <person name="Fang M."/>
            <person name="Shi L."/>
            <person name="Lu R."/>
            <person name="Comes H.P."/>
            <person name="Ma Y."/>
            <person name="Chen Y."/>
            <person name="Huang G."/>
            <person name="Zhou Y."/>
            <person name="Zheng Z."/>
            <person name="Qiu Y."/>
        </authorList>
    </citation>
    <scope>NUCLEOTIDE SEQUENCE [LARGE SCALE GENOMIC DNA]</scope>
    <source>
        <strain evidence="2">F231</strain>
    </source>
</reference>
<sequence length="112" mass="12658">MDKGESWADQWDNDANPLPASDGKKSGLPLTVAKYKQKIGQRLSKSKTVVKYKQKIRGLAKTKSAIMYKQKMREGLVKTKRAASLGLKKMKEGTLVGIQWMKIKYEKATQKN</sequence>
<evidence type="ECO:0000313" key="3">
    <source>
        <dbReference type="Proteomes" id="UP001346149"/>
    </source>
</evidence>